<dbReference type="InterPro" id="IPR011006">
    <property type="entry name" value="CheY-like_superfamily"/>
</dbReference>
<sequence>MENSRRLFSLLDDEPIACPEDDTLGTGKAALRLAGLLVASREATPLTLAVDADWGSGKSSLMRMLESELAMREDVHTVWFNAWSATQADALEGIIKSVLMRFDRRLLRRALQQMADRRAVLGVARVAATFAASAFGVTGLVDQLWNRLSASPQSRNEMATSLRSLTREWSESGPYTPRRLLVVFIDDLDRCPPETVLAVCEAVKVYLDVPGLAFVIGCDRSALTEGGILESLSPGGVAFMEKIFQTNYRLPLPTDEEAAGFVRECARRSGIAALLTTDLVHLLVGHANRNPRRIKRIINGLALESTLNPVWRDVDDSSIQSMVRVILLQYLYPGFYRDLAGNAPQRNLIRDFLLYRKAMRSALGPEDGSVEDEEVDSFYVDHDVSPPYRNEGEDPGDLFGKLELRLPSSFATLAYDRAFVALTEQLWESGAGSLLLRQVLSRPPERVTAPAEDMSDAADETLGISPFESSSSVPYSRKSVLWIDDAPTNNSSLTASLRQSGARVVIAMNGDEAMQCLADRKWDLIISDVTRNGDQEAGFKDLERFHRAGLTDTPVIFYTSGVTSNRQKKATAMGALLITSSPYEFRRISDKVLSGT</sequence>
<dbReference type="InterPro" id="IPR001789">
    <property type="entry name" value="Sig_transdc_resp-reg_receiver"/>
</dbReference>
<dbReference type="Pfam" id="PF07693">
    <property type="entry name" value="KAP_NTPase"/>
    <property type="match status" value="1"/>
</dbReference>
<dbReference type="Gene3D" id="3.40.50.300">
    <property type="entry name" value="P-loop containing nucleotide triphosphate hydrolases"/>
    <property type="match status" value="1"/>
</dbReference>
<reference evidence="4" key="1">
    <citation type="journal article" date="2019" name="Int. J. Syst. Evol. Microbiol.">
        <title>The Global Catalogue of Microorganisms (GCM) 10K type strain sequencing project: providing services to taxonomists for standard genome sequencing and annotation.</title>
        <authorList>
            <consortium name="The Broad Institute Genomics Platform"/>
            <consortium name="The Broad Institute Genome Sequencing Center for Infectious Disease"/>
            <person name="Wu L."/>
            <person name="Ma J."/>
        </authorList>
    </citation>
    <scope>NUCLEOTIDE SEQUENCE [LARGE SCALE GENOMIC DNA]</scope>
    <source>
        <strain evidence="4">JCM 18123</strain>
    </source>
</reference>
<evidence type="ECO:0000256" key="1">
    <source>
        <dbReference type="PROSITE-ProRule" id="PRU00169"/>
    </source>
</evidence>
<dbReference type="SUPFAM" id="SSF52172">
    <property type="entry name" value="CheY-like"/>
    <property type="match status" value="1"/>
</dbReference>
<dbReference type="Pfam" id="PF00072">
    <property type="entry name" value="Response_reg"/>
    <property type="match status" value="1"/>
</dbReference>
<dbReference type="PANTHER" id="PTHR22674:SF6">
    <property type="entry name" value="NTPASE KAP FAMILY P-LOOP DOMAIN-CONTAINING PROTEIN 1"/>
    <property type="match status" value="1"/>
</dbReference>
<dbReference type="RefSeq" id="WP_345555918.1">
    <property type="nucleotide sequence ID" value="NZ_BAABIK010000006.1"/>
</dbReference>
<feature type="domain" description="Response regulatory" evidence="2">
    <location>
        <begin position="479"/>
        <end position="596"/>
    </location>
</feature>
<comment type="caution">
    <text evidence="3">The sequence shown here is derived from an EMBL/GenBank/DDBJ whole genome shotgun (WGS) entry which is preliminary data.</text>
</comment>
<evidence type="ECO:0000313" key="4">
    <source>
        <dbReference type="Proteomes" id="UP001499993"/>
    </source>
</evidence>
<dbReference type="Proteomes" id="UP001499993">
    <property type="component" value="Unassembled WGS sequence"/>
</dbReference>
<feature type="modified residue" description="4-aspartylphosphate" evidence="1">
    <location>
        <position position="528"/>
    </location>
</feature>
<dbReference type="EMBL" id="BAABIK010000006">
    <property type="protein sequence ID" value="GAA4934703.1"/>
    <property type="molecule type" value="Genomic_DNA"/>
</dbReference>
<dbReference type="InterPro" id="IPR052754">
    <property type="entry name" value="NTPase_KAP_P-loop"/>
</dbReference>
<evidence type="ECO:0000313" key="3">
    <source>
        <dbReference type="EMBL" id="GAA4934703.1"/>
    </source>
</evidence>
<proteinExistence type="predicted"/>
<gene>
    <name evidence="3" type="ORF">GCM10023224_14130</name>
</gene>
<organism evidence="3 4">
    <name type="scientific">Streptomonospora halophila</name>
    <dbReference type="NCBI Taxonomy" id="427369"/>
    <lineage>
        <taxon>Bacteria</taxon>
        <taxon>Bacillati</taxon>
        <taxon>Actinomycetota</taxon>
        <taxon>Actinomycetes</taxon>
        <taxon>Streptosporangiales</taxon>
        <taxon>Nocardiopsidaceae</taxon>
        <taxon>Streptomonospora</taxon>
    </lineage>
</organism>
<evidence type="ECO:0000259" key="2">
    <source>
        <dbReference type="PROSITE" id="PS50110"/>
    </source>
</evidence>
<accession>A0ABP9GAG7</accession>
<name>A0ABP9GAG7_9ACTN</name>
<dbReference type="InterPro" id="IPR011646">
    <property type="entry name" value="KAP_P-loop"/>
</dbReference>
<dbReference type="InterPro" id="IPR027417">
    <property type="entry name" value="P-loop_NTPase"/>
</dbReference>
<dbReference type="PROSITE" id="PS50110">
    <property type="entry name" value="RESPONSE_REGULATORY"/>
    <property type="match status" value="1"/>
</dbReference>
<dbReference type="SUPFAM" id="SSF52540">
    <property type="entry name" value="P-loop containing nucleoside triphosphate hydrolases"/>
    <property type="match status" value="1"/>
</dbReference>
<protein>
    <recommendedName>
        <fullName evidence="2">Response regulatory domain-containing protein</fullName>
    </recommendedName>
</protein>
<keyword evidence="4" id="KW-1185">Reference proteome</keyword>
<dbReference type="Gene3D" id="3.40.50.2300">
    <property type="match status" value="1"/>
</dbReference>
<dbReference type="PANTHER" id="PTHR22674">
    <property type="entry name" value="NTPASE, KAP FAMILY P-LOOP DOMAIN-CONTAINING 1"/>
    <property type="match status" value="1"/>
</dbReference>
<keyword evidence="1" id="KW-0597">Phosphoprotein</keyword>